<dbReference type="PANTHER" id="PTHR32063">
    <property type="match status" value="1"/>
</dbReference>
<organism evidence="11 12">
    <name type="scientific">Thermohalobaculum xanthum</name>
    <dbReference type="NCBI Taxonomy" id="2753746"/>
    <lineage>
        <taxon>Bacteria</taxon>
        <taxon>Pseudomonadati</taxon>
        <taxon>Pseudomonadota</taxon>
        <taxon>Alphaproteobacteria</taxon>
        <taxon>Rhodobacterales</taxon>
        <taxon>Paracoccaceae</taxon>
        <taxon>Thermohalobaculum</taxon>
    </lineage>
</organism>
<feature type="transmembrane region" description="Helical" evidence="9">
    <location>
        <begin position="881"/>
        <end position="901"/>
    </location>
</feature>
<gene>
    <name evidence="11" type="ORF">H0I76_06860</name>
</gene>
<dbReference type="SUPFAM" id="SSF82693">
    <property type="entry name" value="Multidrug efflux transporter AcrB pore domain, PN1, PN2, PC1 and PC2 subdomains"/>
    <property type="match status" value="4"/>
</dbReference>
<comment type="caution">
    <text evidence="11">The sequence shown here is derived from an EMBL/GenBank/DDBJ whole genome shotgun (WGS) entry which is preliminary data.</text>
</comment>
<comment type="subcellular location">
    <subcellularLocation>
        <location evidence="1 9">Cell inner membrane</location>
        <topology evidence="1 9">Multi-pass membrane protein</topology>
    </subcellularLocation>
</comment>
<dbReference type="InterPro" id="IPR027463">
    <property type="entry name" value="AcrB_DN_DC_subdom"/>
</dbReference>
<dbReference type="GO" id="GO:0042910">
    <property type="term" value="F:xenobiotic transmembrane transporter activity"/>
    <property type="evidence" value="ECO:0007669"/>
    <property type="project" value="TreeGrafter"/>
</dbReference>
<feature type="transmembrane region" description="Helical" evidence="9">
    <location>
        <begin position="396"/>
        <end position="419"/>
    </location>
</feature>
<feature type="transmembrane region" description="Helical" evidence="9">
    <location>
        <begin position="1016"/>
        <end position="1041"/>
    </location>
</feature>
<keyword evidence="6 9" id="KW-0812">Transmembrane</keyword>
<dbReference type="Gene3D" id="1.20.1640.10">
    <property type="entry name" value="Multidrug efflux transporter AcrB transmembrane domain"/>
    <property type="match status" value="2"/>
</dbReference>
<keyword evidence="7 9" id="KW-1133">Transmembrane helix</keyword>
<evidence type="ECO:0000313" key="11">
    <source>
        <dbReference type="EMBL" id="MBK0398903.1"/>
    </source>
</evidence>
<dbReference type="GO" id="GO:0005886">
    <property type="term" value="C:plasma membrane"/>
    <property type="evidence" value="ECO:0007669"/>
    <property type="project" value="UniProtKB-SubCell"/>
</dbReference>
<proteinExistence type="inferred from homology"/>
<dbReference type="PANTHER" id="PTHR32063:SF11">
    <property type="entry name" value="CATION OR DRUG EFFLUX SYSTEM PROTEIN"/>
    <property type="match status" value="1"/>
</dbReference>
<evidence type="ECO:0000256" key="7">
    <source>
        <dbReference type="ARBA" id="ARBA00022989"/>
    </source>
</evidence>
<accession>A0A8J7M605</accession>
<sequence length="1062" mass="113967">MRFSHFFIDRPIFATVLSVVAVLMGLVSYTTLPVAQYPDIAPPTIQVRASFPGASAETVADTVASVIEQEVNGVEGMLYMLSQSTGDGNMSLSITFALGTDIDTAQVLVQNRVAAAEARLPEEVRRLGVTTEKSSPDLMMVIHMLSPDGSRDQLYISNYARTQVVDQLARIEGVGRATVFAERAYSMRVWLDPDLVAARGLTAGDVVQALRANNVQVASGIVNRQPLPKQSAWELQVTTEGRLKRPEQFEDVVVATTPEGGLVRVRDIGRVELGAQDYAINGYLDRDVALPIGVFQRPGSNALETSEAVLAMMEELSKSFPEGIEYTVVYNPTEFIQASIDAVITTLLEAVVLVTLVIVVFLQSLRTAIIPIVAIPVSLIGTFVAMQAFGFSLNTLSLFGLVLAIGIVVDDAIIVVENVERYLEEGFSPREAAHKTMDEVGTALIASVLVMIAVFAPVAAISGISGQFFRQFALTISAAVALSGMVSLTLSPALAALLMRPKHRAGPAGPLARLWDLLTWPFRQAGAAFNWGFERIAGGYAWLVRRLLRIIVMMLVVYGGLIYLAVDRFQAAPTGFIPPQDQGYLITVVQLPAGAALSRTDAVARKVSGIALEHPGVAHAVPIVGLDGATFTNAPNAAAIFLTLKPFEWRAEEGYSAERIQGELMGQLFPIAEANIFIVQPPPVRGVGSTGGWKMYVQDRRGRGLEALEEAVFGMMIQGNQTPGLQGVFSLFNTRTPRIFADIDRVKAELIGVSPEAVNETLEIYLGSAFVNDFNFLGQTYRVTAQADGPFRDDPSDIADLRTRSAAGEMTPIGAVATLSETTGPWRVARYNLFPAAAVQGGAAPGVSTGDALALAEGLAAQVLPSGFEFEWTEMSLQEKLASGSITVIFVLAVVFVFLALAAQYESWLLPLAVILIVPMCLLAAITGVLYRGMDNNILTQIGLVVLVGLAAKNAILIVEFARQAEEDRGLSRVEAAIEAARLRLRPILMTSFAFILGVVPLVIATGAGAEMRQALGTAVFSGMLGVTAFGLIFTPLFYVLCRWIGVVARRARGMEKAGQEG</sequence>
<dbReference type="Gene3D" id="3.30.70.1440">
    <property type="entry name" value="Multidrug efflux transporter AcrB pore domain"/>
    <property type="match status" value="1"/>
</dbReference>
<feature type="transmembrane region" description="Helical" evidence="9">
    <location>
        <begin position="547"/>
        <end position="566"/>
    </location>
</feature>
<reference evidence="11" key="1">
    <citation type="submission" date="2020-12" db="EMBL/GenBank/DDBJ databases">
        <title>Bacterial taxonomy.</title>
        <authorList>
            <person name="Pan X."/>
        </authorList>
    </citation>
    <scope>NUCLEOTIDE SEQUENCE</scope>
    <source>
        <strain evidence="11">M0105</strain>
    </source>
</reference>
<evidence type="ECO:0000259" key="10">
    <source>
        <dbReference type="PROSITE" id="PS50156"/>
    </source>
</evidence>
<feature type="transmembrane region" description="Helical" evidence="9">
    <location>
        <begin position="988"/>
        <end position="1010"/>
    </location>
</feature>
<dbReference type="AlphaFoldDB" id="A0A8J7M605"/>
<dbReference type="RefSeq" id="WP_200608614.1">
    <property type="nucleotide sequence ID" value="NZ_JAEHHL010000002.1"/>
</dbReference>
<protein>
    <recommendedName>
        <fullName evidence="9">Efflux pump membrane transporter</fullName>
    </recommendedName>
</protein>
<dbReference type="GO" id="GO:0015562">
    <property type="term" value="F:efflux transmembrane transporter activity"/>
    <property type="evidence" value="ECO:0007669"/>
    <property type="project" value="InterPro"/>
</dbReference>
<dbReference type="InterPro" id="IPR004764">
    <property type="entry name" value="MdtF-like"/>
</dbReference>
<dbReference type="PROSITE" id="PS50156">
    <property type="entry name" value="SSD"/>
    <property type="match status" value="1"/>
</dbReference>
<feature type="transmembrane region" description="Helical" evidence="9">
    <location>
        <begin position="342"/>
        <end position="362"/>
    </location>
</feature>
<feature type="transmembrane region" description="Helical" evidence="9">
    <location>
        <begin position="369"/>
        <end position="390"/>
    </location>
</feature>
<keyword evidence="5 9" id="KW-0997">Cell inner membrane</keyword>
<dbReference type="Gene3D" id="3.30.2090.10">
    <property type="entry name" value="Multidrug efflux transporter AcrB TolC docking domain, DN and DC subdomains"/>
    <property type="match status" value="2"/>
</dbReference>
<dbReference type="FunFam" id="3.30.70.1430:FF:000001">
    <property type="entry name" value="Efflux pump membrane transporter"/>
    <property type="match status" value="1"/>
</dbReference>
<dbReference type="NCBIfam" id="TIGR00915">
    <property type="entry name" value="2A0602"/>
    <property type="match status" value="1"/>
</dbReference>
<evidence type="ECO:0000256" key="3">
    <source>
        <dbReference type="ARBA" id="ARBA00022448"/>
    </source>
</evidence>
<comment type="similarity">
    <text evidence="2 9">Belongs to the resistance-nodulation-cell division (RND) (TC 2.A.6) family.</text>
</comment>
<feature type="transmembrane region" description="Helical" evidence="9">
    <location>
        <begin position="472"/>
        <end position="498"/>
    </location>
</feature>
<evidence type="ECO:0000256" key="6">
    <source>
        <dbReference type="ARBA" id="ARBA00022692"/>
    </source>
</evidence>
<dbReference type="EMBL" id="JAEHHL010000002">
    <property type="protein sequence ID" value="MBK0398903.1"/>
    <property type="molecule type" value="Genomic_DNA"/>
</dbReference>
<dbReference type="Gene3D" id="3.30.70.1320">
    <property type="entry name" value="Multidrug efflux transporter AcrB pore domain like"/>
    <property type="match status" value="1"/>
</dbReference>
<dbReference type="SUPFAM" id="SSF82866">
    <property type="entry name" value="Multidrug efflux transporter AcrB transmembrane domain"/>
    <property type="match status" value="2"/>
</dbReference>
<dbReference type="InterPro" id="IPR001036">
    <property type="entry name" value="Acrflvin-R"/>
</dbReference>
<dbReference type="Gene3D" id="3.30.70.1430">
    <property type="entry name" value="Multidrug efflux transporter AcrB pore domain"/>
    <property type="match status" value="2"/>
</dbReference>
<evidence type="ECO:0000256" key="4">
    <source>
        <dbReference type="ARBA" id="ARBA00022475"/>
    </source>
</evidence>
<keyword evidence="12" id="KW-1185">Reference proteome</keyword>
<feature type="domain" description="SSD" evidence="10">
    <location>
        <begin position="368"/>
        <end position="497"/>
    </location>
</feature>
<evidence type="ECO:0000256" key="8">
    <source>
        <dbReference type="ARBA" id="ARBA00023136"/>
    </source>
</evidence>
<evidence type="ECO:0000256" key="9">
    <source>
        <dbReference type="RuleBase" id="RU364070"/>
    </source>
</evidence>
<dbReference type="SUPFAM" id="SSF82714">
    <property type="entry name" value="Multidrug efflux transporter AcrB TolC docking domain, DN and DC subdomains"/>
    <property type="match status" value="2"/>
</dbReference>
<name>A0A8J7M605_9RHOB</name>
<keyword evidence="4" id="KW-1003">Cell membrane</keyword>
<keyword evidence="3 9" id="KW-0813">Transport</keyword>
<dbReference type="Proteomes" id="UP000655420">
    <property type="component" value="Unassembled WGS sequence"/>
</dbReference>
<dbReference type="Pfam" id="PF00873">
    <property type="entry name" value="ACR_tran"/>
    <property type="match status" value="1"/>
</dbReference>
<feature type="transmembrane region" description="Helical" evidence="9">
    <location>
        <begin position="12"/>
        <end position="32"/>
    </location>
</feature>
<feature type="transmembrane region" description="Helical" evidence="9">
    <location>
        <begin position="908"/>
        <end position="932"/>
    </location>
</feature>
<dbReference type="NCBIfam" id="NF000282">
    <property type="entry name" value="RND_permease_1"/>
    <property type="match status" value="1"/>
</dbReference>
<dbReference type="PRINTS" id="PR00702">
    <property type="entry name" value="ACRIFLAVINRP"/>
</dbReference>
<feature type="transmembrane region" description="Helical" evidence="9">
    <location>
        <begin position="440"/>
        <end position="460"/>
    </location>
</feature>
<feature type="transmembrane region" description="Helical" evidence="9">
    <location>
        <begin position="938"/>
        <end position="959"/>
    </location>
</feature>
<evidence type="ECO:0000313" key="12">
    <source>
        <dbReference type="Proteomes" id="UP000655420"/>
    </source>
</evidence>
<keyword evidence="8 9" id="KW-0472">Membrane</keyword>
<dbReference type="GO" id="GO:0009636">
    <property type="term" value="P:response to toxic substance"/>
    <property type="evidence" value="ECO:0007669"/>
    <property type="project" value="UniProtKB-ARBA"/>
</dbReference>
<dbReference type="InterPro" id="IPR000731">
    <property type="entry name" value="SSD"/>
</dbReference>
<evidence type="ECO:0000256" key="1">
    <source>
        <dbReference type="ARBA" id="ARBA00004429"/>
    </source>
</evidence>
<evidence type="ECO:0000256" key="2">
    <source>
        <dbReference type="ARBA" id="ARBA00010942"/>
    </source>
</evidence>
<evidence type="ECO:0000256" key="5">
    <source>
        <dbReference type="ARBA" id="ARBA00022519"/>
    </source>
</evidence>
<dbReference type="FunFam" id="1.20.1640.10:FF:000001">
    <property type="entry name" value="Efflux pump membrane transporter"/>
    <property type="match status" value="1"/>
</dbReference>